<gene>
    <name evidence="5" type="ORF">A2V81_01725</name>
</gene>
<dbReference type="STRING" id="1817814.A2V81_01725"/>
<proteinExistence type="inferred from homology"/>
<dbReference type="Pfam" id="PF00437">
    <property type="entry name" value="T2SSE"/>
    <property type="match status" value="1"/>
</dbReference>
<evidence type="ECO:0000313" key="5">
    <source>
        <dbReference type="EMBL" id="OGC81806.1"/>
    </source>
</evidence>
<dbReference type="InterPro" id="IPR001482">
    <property type="entry name" value="T2SS/T4SS_dom"/>
</dbReference>
<evidence type="ECO:0000259" key="4">
    <source>
        <dbReference type="PROSITE" id="PS00662"/>
    </source>
</evidence>
<comment type="similarity">
    <text evidence="1">Belongs to the GSP E family.</text>
</comment>
<name>A0A1F4XJI4_9BACT</name>
<dbReference type="GO" id="GO:0005524">
    <property type="term" value="F:ATP binding"/>
    <property type="evidence" value="ECO:0007669"/>
    <property type="project" value="UniProtKB-KW"/>
</dbReference>
<protein>
    <recommendedName>
        <fullName evidence="4">Bacterial type II secretion system protein E domain-containing protein</fullName>
    </recommendedName>
</protein>
<dbReference type="PANTHER" id="PTHR30258:SF1">
    <property type="entry name" value="PROTEIN TRANSPORT PROTEIN HOFB HOMOLOG"/>
    <property type="match status" value="1"/>
</dbReference>
<reference evidence="5 6" key="1">
    <citation type="journal article" date="2016" name="Nat. Commun.">
        <title>Thousands of microbial genomes shed light on interconnected biogeochemical processes in an aquifer system.</title>
        <authorList>
            <person name="Anantharaman K."/>
            <person name="Brown C.T."/>
            <person name="Hug L.A."/>
            <person name="Sharon I."/>
            <person name="Castelle C.J."/>
            <person name="Probst A.J."/>
            <person name="Thomas B.C."/>
            <person name="Singh A."/>
            <person name="Wilkins M.J."/>
            <person name="Karaoz U."/>
            <person name="Brodie E.L."/>
            <person name="Williams K.H."/>
            <person name="Hubbard S.S."/>
            <person name="Banfield J.F."/>
        </authorList>
    </citation>
    <scope>NUCLEOTIDE SEQUENCE [LARGE SCALE GENOMIC DNA]</scope>
</reference>
<keyword evidence="3" id="KW-0067">ATP-binding</keyword>
<sequence>MPLPSERAPTKPLEQKLQEINRISEEKEAIATAKAMNLSYVDLAKLPINVDLLYILTEDECRNALLIPFFRTGKKLRVAVADAKNSETLLAIEKLKDMGYALNINISSKSGILDSLKAYKVEFFKQKKEIENVYTETDLGNMMAEIQNLAELKEKMVTYSGEESANALLVGAMRAGASDIHIEPYDRITKVRFRIDGVLQDVFEVRKEISKNMINQFKHLGHIKLNITNRPQDGRFSFYVNKRKVDVRLSSLPSMFGESLVMRILASQQTLTKLEDLGLAGNALKLVQAGLNRPSGMMLSTGPTGSGKTTTLYAILHILNTTEDKIITLEDPVEYNVEGLVQSQVDPNIEYNFAAGLRSILRQDPDVVMVGEIRDRETAEISCQASLTGHIVLSTLHTNDAISTIPRLVNMGLEPFVLAPALDTVIAQRLVRRICLNCQEEYKYSDEEMKILDDLIISLEKVQGITIDRPEHFLHAPGCEKCSHTGYKGQLGIFEVFTVDRNLERMILERKLSADMFDYVRKTQKMLTLREDGALRVLQGITTLSEILRVTSDIES</sequence>
<dbReference type="GO" id="GO:0016887">
    <property type="term" value="F:ATP hydrolysis activity"/>
    <property type="evidence" value="ECO:0007669"/>
    <property type="project" value="TreeGrafter"/>
</dbReference>
<dbReference type="Gene3D" id="3.30.450.90">
    <property type="match status" value="1"/>
</dbReference>
<dbReference type="InterPro" id="IPR007831">
    <property type="entry name" value="T2SS_GspE_N"/>
</dbReference>
<keyword evidence="2" id="KW-0547">Nucleotide-binding</keyword>
<dbReference type="Gene3D" id="3.40.50.300">
    <property type="entry name" value="P-loop containing nucleotide triphosphate hydrolases"/>
    <property type="match status" value="1"/>
</dbReference>
<comment type="caution">
    <text evidence="5">The sequence shown here is derived from an EMBL/GenBank/DDBJ whole genome shotgun (WGS) entry which is preliminary data.</text>
</comment>
<dbReference type="SUPFAM" id="SSF52540">
    <property type="entry name" value="P-loop containing nucleoside triphosphate hydrolases"/>
    <property type="match status" value="1"/>
</dbReference>
<dbReference type="PANTHER" id="PTHR30258">
    <property type="entry name" value="TYPE II SECRETION SYSTEM PROTEIN GSPE-RELATED"/>
    <property type="match status" value="1"/>
</dbReference>
<evidence type="ECO:0000256" key="1">
    <source>
        <dbReference type="ARBA" id="ARBA00006611"/>
    </source>
</evidence>
<dbReference type="EMBL" id="MEWR01000018">
    <property type="protein sequence ID" value="OGC81806.1"/>
    <property type="molecule type" value="Genomic_DNA"/>
</dbReference>
<dbReference type="InterPro" id="IPR027417">
    <property type="entry name" value="P-loop_NTPase"/>
</dbReference>
<dbReference type="SUPFAM" id="SSF160246">
    <property type="entry name" value="EspE N-terminal domain-like"/>
    <property type="match status" value="1"/>
</dbReference>
<dbReference type="CDD" id="cd01129">
    <property type="entry name" value="PulE-GspE-like"/>
    <property type="match status" value="1"/>
</dbReference>
<accession>A0A1F4XJI4</accession>
<dbReference type="Proteomes" id="UP000177614">
    <property type="component" value="Unassembled WGS sequence"/>
</dbReference>
<organism evidence="5 6">
    <name type="scientific">Candidatus Abawacabacteria bacterium RBG_16_42_10</name>
    <dbReference type="NCBI Taxonomy" id="1817814"/>
    <lineage>
        <taxon>Bacteria</taxon>
        <taxon>Candidatus Abawacaibacteriota</taxon>
    </lineage>
</organism>
<evidence type="ECO:0000256" key="3">
    <source>
        <dbReference type="ARBA" id="ARBA00022840"/>
    </source>
</evidence>
<dbReference type="PROSITE" id="PS00662">
    <property type="entry name" value="T2SP_E"/>
    <property type="match status" value="1"/>
</dbReference>
<dbReference type="GO" id="GO:0005886">
    <property type="term" value="C:plasma membrane"/>
    <property type="evidence" value="ECO:0007669"/>
    <property type="project" value="TreeGrafter"/>
</dbReference>
<evidence type="ECO:0000313" key="6">
    <source>
        <dbReference type="Proteomes" id="UP000177614"/>
    </source>
</evidence>
<dbReference type="Pfam" id="PF05157">
    <property type="entry name" value="MshEN"/>
    <property type="match status" value="1"/>
</dbReference>
<dbReference type="AlphaFoldDB" id="A0A1F4XJI4"/>
<evidence type="ECO:0000256" key="2">
    <source>
        <dbReference type="ARBA" id="ARBA00022741"/>
    </source>
</evidence>
<feature type="domain" description="Bacterial type II secretion system protein E" evidence="4">
    <location>
        <begin position="361"/>
        <end position="375"/>
    </location>
</feature>
<dbReference type="InterPro" id="IPR037257">
    <property type="entry name" value="T2SS_E_N_sf"/>
</dbReference>